<proteinExistence type="predicted"/>
<evidence type="ECO:0000313" key="2">
    <source>
        <dbReference type="EMBL" id="KUH38773.1"/>
    </source>
</evidence>
<accession>A0A100Y6V5</accession>
<evidence type="ECO:0000313" key="3">
    <source>
        <dbReference type="Proteomes" id="UP000054011"/>
    </source>
</evidence>
<reference evidence="2 3" key="1">
    <citation type="submission" date="2015-11" db="EMBL/GenBank/DDBJ databases">
        <title>Genome-wide analysis reveals the secondary metabolome in Streptomyces kanasensis ZX01.</title>
        <authorList>
            <person name="Zhang G."/>
            <person name="Han L."/>
            <person name="Feng J."/>
            <person name="Zhang X."/>
        </authorList>
    </citation>
    <scope>NUCLEOTIDE SEQUENCE [LARGE SCALE GENOMIC DNA]</scope>
    <source>
        <strain evidence="2 3">ZX01</strain>
    </source>
</reference>
<dbReference type="InterPro" id="IPR036513">
    <property type="entry name" value="STAS_dom_sf"/>
</dbReference>
<dbReference type="RefSeq" id="WP_232791054.1">
    <property type="nucleotide sequence ID" value="NZ_LNSV01000021.1"/>
</dbReference>
<sequence length="111" mass="11735">MNADPPAGAGPRLATADVRPEGRRVRVTVAGELDLSTDRRLGDDLRATLRNSAQGIDLDLHGVRFVDCSGLNALLGLRCQALEEGKTVVIRSSSPVVDRLLELTGADGLFG</sequence>
<gene>
    <name evidence="2" type="ORF">ATE80_10880</name>
</gene>
<dbReference type="SUPFAM" id="SSF52091">
    <property type="entry name" value="SpoIIaa-like"/>
    <property type="match status" value="1"/>
</dbReference>
<dbReference type="EMBL" id="LNSV01000021">
    <property type="protein sequence ID" value="KUH38773.1"/>
    <property type="molecule type" value="Genomic_DNA"/>
</dbReference>
<dbReference type="InterPro" id="IPR058548">
    <property type="entry name" value="MlaB-like_STAS"/>
</dbReference>
<keyword evidence="3" id="KW-1185">Reference proteome</keyword>
<dbReference type="CDD" id="cd07043">
    <property type="entry name" value="STAS_anti-anti-sigma_factors"/>
    <property type="match status" value="1"/>
</dbReference>
<dbReference type="Pfam" id="PF13466">
    <property type="entry name" value="STAS_2"/>
    <property type="match status" value="1"/>
</dbReference>
<dbReference type="PROSITE" id="PS50801">
    <property type="entry name" value="STAS"/>
    <property type="match status" value="1"/>
</dbReference>
<feature type="domain" description="STAS" evidence="1">
    <location>
        <begin position="14"/>
        <end position="111"/>
    </location>
</feature>
<dbReference type="InterPro" id="IPR002645">
    <property type="entry name" value="STAS_dom"/>
</dbReference>
<dbReference type="PANTHER" id="PTHR33495">
    <property type="entry name" value="ANTI-SIGMA FACTOR ANTAGONIST TM_1081-RELATED-RELATED"/>
    <property type="match status" value="1"/>
</dbReference>
<organism evidence="2 3">
    <name type="scientific">Streptomyces kanasensis</name>
    <dbReference type="NCBI Taxonomy" id="936756"/>
    <lineage>
        <taxon>Bacteria</taxon>
        <taxon>Bacillati</taxon>
        <taxon>Actinomycetota</taxon>
        <taxon>Actinomycetes</taxon>
        <taxon>Kitasatosporales</taxon>
        <taxon>Streptomycetaceae</taxon>
        <taxon>Streptomyces</taxon>
    </lineage>
</organism>
<dbReference type="Gene3D" id="3.30.750.24">
    <property type="entry name" value="STAS domain"/>
    <property type="match status" value="1"/>
</dbReference>
<dbReference type="STRING" id="936756.ATE80_10880"/>
<evidence type="ECO:0000259" key="1">
    <source>
        <dbReference type="PROSITE" id="PS50801"/>
    </source>
</evidence>
<dbReference type="Proteomes" id="UP000054011">
    <property type="component" value="Unassembled WGS sequence"/>
</dbReference>
<protein>
    <recommendedName>
        <fullName evidence="1">STAS domain-containing protein</fullName>
    </recommendedName>
</protein>
<dbReference type="GO" id="GO:0043856">
    <property type="term" value="F:anti-sigma factor antagonist activity"/>
    <property type="evidence" value="ECO:0007669"/>
    <property type="project" value="TreeGrafter"/>
</dbReference>
<name>A0A100Y6V5_9ACTN</name>
<dbReference type="AlphaFoldDB" id="A0A100Y6V5"/>
<comment type="caution">
    <text evidence="2">The sequence shown here is derived from an EMBL/GenBank/DDBJ whole genome shotgun (WGS) entry which is preliminary data.</text>
</comment>
<dbReference type="PANTHER" id="PTHR33495:SF2">
    <property type="entry name" value="ANTI-SIGMA FACTOR ANTAGONIST TM_1081-RELATED"/>
    <property type="match status" value="1"/>
</dbReference>